<reference evidence="3 4" key="1">
    <citation type="submission" date="2024-02" db="EMBL/GenBank/DDBJ databases">
        <title>FIRST GENOME SEQUENCES OF Leishmania (Viannia) shawi, Leishmania (Viannia) lindenbergi AND Leishmania (Viannia) utingensis.</title>
        <authorList>
            <person name="Resadore F."/>
            <person name="Custodio M.G.F."/>
            <person name="Boite M.C."/>
            <person name="Cupolillo E."/>
            <person name="Ferreira G.E.M."/>
        </authorList>
    </citation>
    <scope>NUCLEOTIDE SEQUENCE [LARGE SCALE GENOMIC DNA]</scope>
    <source>
        <strain evidence="3 4">MHOM/BR/1966/M15733</strain>
    </source>
</reference>
<comment type="caution">
    <text evidence="3">The sequence shown here is derived from an EMBL/GenBank/DDBJ whole genome shotgun (WGS) entry which is preliminary data.</text>
</comment>
<sequence>MVPRAQRTTRVSAPSSVMLWWSLAARTRSWILACILLCLLACRAARTSPSAGDEGIGHGHVSDNITGTAHNTDSSVGDSGASSMRAQSNGAASALLHHTAGKTRATGPPTCQELYAKRALSSSLLLSGDCVLPRISKQLSGDRRDDLLRRASSAEAATRIFTWHIGPRTPAHQAPLHSTFPSYFMNLSTAAAAATTADGARLANDAGGGAQGLLRADAATARRIHNYNALYSDEGRMAAGSTSLGGYRSTAAARSGARGSNAHAGKSRGDASSSASLMDSACAAVQLITSAAAHVVEMSGLGHYAQCAATEVIANLRVFAWRSVTAWVQLFMRRRVVVRIHIGLWRGATAAAAPAPAGDGGDSSGSRESVMPPRLMLSRMAMSTHGSLSLLRVVSFPPVAQLVPDTPLPPSSPASNSTPQSAATSFVCSLPAVQAASLLLQEDAMARAREAQQAAAAAGEAAFSRRRPHRARPDPLPLLRPRLWMLSVVRNVAHLADRLLLGTSRAGDAAEAAWPREGSISADDGVSRSAAVAAARGFVARVREELGPHQSFGEPLLPIALQQMLGSRTLHTHTQLIEEAEEDRVRFFVQWEASLQAGTPMCLALAALPPSSLDVEVVGAGIAAQSLAAADNLPVLLEEMCSLDTVWLQLLFVAWVVWQLERRVAQNLLVHHLVTGLSGILLLLLLLLWYVIRRLQGTSFHLAMITMALLLGGSTAVMDGLLDVVRNINSIVVYLSESAAGGGHGWDGTEGSGDANDAPSSSTFSALFALGGGALLLICVGSGILLNWLVPPAALRATTFWCVRALLLTLWGLCVLRNAPATAVAALLWTLWQLRSLARIASCFTSPAESGKSHILVSSEPLEKVPLDARQARGYVRPLAVSSWAATSDSNTTGYASLLTSAARLKRYEEEGADCTRRALESLAAHLRANPGRYATRLRDPNGVQQWAGAASTETDEEAEG</sequence>
<dbReference type="EMBL" id="JBAMZK010000004">
    <property type="protein sequence ID" value="KAL0513648.1"/>
    <property type="molecule type" value="Genomic_DNA"/>
</dbReference>
<feature type="transmembrane region" description="Helical" evidence="2">
    <location>
        <begin position="766"/>
        <end position="790"/>
    </location>
</feature>
<accession>A0AAW3AV00</accession>
<feature type="region of interest" description="Disordered" evidence="1">
    <location>
        <begin position="934"/>
        <end position="961"/>
    </location>
</feature>
<dbReference type="Proteomes" id="UP001500131">
    <property type="component" value="Unassembled WGS sequence"/>
</dbReference>
<organism evidence="3 4">
    <name type="scientific">Leishmania lindenbergi</name>
    <dbReference type="NCBI Taxonomy" id="651832"/>
    <lineage>
        <taxon>Eukaryota</taxon>
        <taxon>Discoba</taxon>
        <taxon>Euglenozoa</taxon>
        <taxon>Kinetoplastea</taxon>
        <taxon>Metakinetoplastina</taxon>
        <taxon>Trypanosomatida</taxon>
        <taxon>Trypanosomatidae</taxon>
        <taxon>Leishmaniinae</taxon>
        <taxon>Leishmania</taxon>
    </lineage>
</organism>
<feature type="transmembrane region" description="Helical" evidence="2">
    <location>
        <begin position="673"/>
        <end position="692"/>
    </location>
</feature>
<evidence type="ECO:0000313" key="4">
    <source>
        <dbReference type="Proteomes" id="UP001500131"/>
    </source>
</evidence>
<dbReference type="AlphaFoldDB" id="A0AAW3AV00"/>
<keyword evidence="2" id="KW-1133">Transmembrane helix</keyword>
<feature type="region of interest" description="Disordered" evidence="1">
    <location>
        <begin position="49"/>
        <end position="88"/>
    </location>
</feature>
<feature type="transmembrane region" description="Helical" evidence="2">
    <location>
        <begin position="810"/>
        <end position="832"/>
    </location>
</feature>
<keyword evidence="2" id="KW-0472">Membrane</keyword>
<keyword evidence="2" id="KW-0812">Transmembrane</keyword>
<feature type="compositionally biased region" description="Polar residues" evidence="1">
    <location>
        <begin position="63"/>
        <end position="88"/>
    </location>
</feature>
<name>A0AAW3AV00_9TRYP</name>
<evidence type="ECO:0000313" key="3">
    <source>
        <dbReference type="EMBL" id="KAL0513648.1"/>
    </source>
</evidence>
<evidence type="ECO:0000256" key="1">
    <source>
        <dbReference type="SAM" id="MobiDB-lite"/>
    </source>
</evidence>
<feature type="transmembrane region" description="Helical" evidence="2">
    <location>
        <begin position="698"/>
        <end position="718"/>
    </location>
</feature>
<proteinExistence type="predicted"/>
<evidence type="ECO:0000256" key="2">
    <source>
        <dbReference type="SAM" id="Phobius"/>
    </source>
</evidence>
<protein>
    <submittedName>
        <fullName evidence="3">Uncharacterized protein</fullName>
    </submittedName>
</protein>
<gene>
    <name evidence="3" type="ORF">Q4I31_000819</name>
</gene>
<keyword evidence="4" id="KW-1185">Reference proteome</keyword>